<protein>
    <submittedName>
        <fullName evidence="2">DUF192 domain-containing protein</fullName>
    </submittedName>
</protein>
<feature type="signal peptide" evidence="1">
    <location>
        <begin position="1"/>
        <end position="30"/>
    </location>
</feature>
<reference evidence="2 3" key="1">
    <citation type="journal article" date="2020" name="Int. J. Syst. Evol. Microbiol.">
        <title>Novel acetic acid bacteria from cider fermentations: Acetobacter conturbans sp. nov. and Acetobacter fallax sp. nov.</title>
        <authorList>
            <person name="Sombolestani A.S."/>
            <person name="Cleenwerck I."/>
            <person name="Cnockaert M."/>
            <person name="Borremans W."/>
            <person name="Wieme A.D."/>
            <person name="De Vuyst L."/>
            <person name="Vandamme P."/>
        </authorList>
    </citation>
    <scope>NUCLEOTIDE SEQUENCE [LARGE SCALE GENOMIC DNA]</scope>
    <source>
        <strain evidence="2 3">LMG 1627</strain>
    </source>
</reference>
<keyword evidence="1" id="KW-0732">Signal</keyword>
<accession>A0ABX0K1B8</accession>
<feature type="chain" id="PRO_5047346835" evidence="1">
    <location>
        <begin position="31"/>
        <end position="185"/>
    </location>
</feature>
<dbReference type="Proteomes" id="UP000631653">
    <property type="component" value="Unassembled WGS sequence"/>
</dbReference>
<evidence type="ECO:0000313" key="2">
    <source>
        <dbReference type="EMBL" id="NHN88611.1"/>
    </source>
</evidence>
<proteinExistence type="predicted"/>
<name>A0ABX0K1B8_9PROT</name>
<dbReference type="Gene3D" id="2.60.120.1140">
    <property type="entry name" value="Protein of unknown function DUF192"/>
    <property type="match status" value="1"/>
</dbReference>
<dbReference type="Pfam" id="PF02643">
    <property type="entry name" value="DUF192"/>
    <property type="match status" value="1"/>
</dbReference>
<dbReference type="InterPro" id="IPR038695">
    <property type="entry name" value="Saro_0823-like_sf"/>
</dbReference>
<keyword evidence="3" id="KW-1185">Reference proteome</keyword>
<gene>
    <name evidence="2" type="ORF">GOB81_08210</name>
</gene>
<comment type="caution">
    <text evidence="2">The sequence shown here is derived from an EMBL/GenBank/DDBJ whole genome shotgun (WGS) entry which is preliminary data.</text>
</comment>
<dbReference type="EMBL" id="WOSY01000006">
    <property type="protein sequence ID" value="NHN88611.1"/>
    <property type="molecule type" value="Genomic_DNA"/>
</dbReference>
<organism evidence="2 3">
    <name type="scientific">Acetobacter conturbans</name>
    <dbReference type="NCBI Taxonomy" id="1737472"/>
    <lineage>
        <taxon>Bacteria</taxon>
        <taxon>Pseudomonadati</taxon>
        <taxon>Pseudomonadota</taxon>
        <taxon>Alphaproteobacteria</taxon>
        <taxon>Acetobacterales</taxon>
        <taxon>Acetobacteraceae</taxon>
        <taxon>Acetobacter</taxon>
    </lineage>
</organism>
<sequence length="185" mass="19893">MTRQTIGKFFLSLVLASSALTATIALPAFAEEFAGEPAAAQPTLPQEKLTIQSANGKHEFTVEKATTPRQQQVGEMFRTSLPADQGMIFIWNAPQQSDMWMENTLVPLDIVFIDADDRIQSIEENAVPQSLARISSHGPALATLELQGGLTAKLGICVGDRVDSASLASRNQKPATLASTTTKTH</sequence>
<evidence type="ECO:0000313" key="3">
    <source>
        <dbReference type="Proteomes" id="UP000631653"/>
    </source>
</evidence>
<evidence type="ECO:0000256" key="1">
    <source>
        <dbReference type="SAM" id="SignalP"/>
    </source>
</evidence>
<dbReference type="InterPro" id="IPR003795">
    <property type="entry name" value="DUF192"/>
</dbReference>
<dbReference type="PANTHER" id="PTHR37953">
    <property type="entry name" value="UPF0127 PROTEIN MJ1496"/>
    <property type="match status" value="1"/>
</dbReference>
<dbReference type="PANTHER" id="PTHR37953:SF1">
    <property type="entry name" value="UPF0127 PROTEIN MJ1496"/>
    <property type="match status" value="1"/>
</dbReference>